<protein>
    <submittedName>
        <fullName evidence="1">Uncharacterized protein</fullName>
    </submittedName>
</protein>
<dbReference type="EMBL" id="CM046118">
    <property type="protein sequence ID" value="KAI8438601.1"/>
    <property type="molecule type" value="Genomic_DNA"/>
</dbReference>
<dbReference type="Proteomes" id="UP001064048">
    <property type="component" value="Chromosome 18"/>
</dbReference>
<proteinExistence type="predicted"/>
<reference evidence="1 2" key="1">
    <citation type="journal article" date="2022" name="Genome Biol. Evol.">
        <title>The Spruce Budworm Genome: Reconstructing the Evolutionary History of Antifreeze Proteins.</title>
        <authorList>
            <person name="Beliveau C."/>
            <person name="Gagne P."/>
            <person name="Picq S."/>
            <person name="Vernygora O."/>
            <person name="Keeling C.I."/>
            <person name="Pinkney K."/>
            <person name="Doucet D."/>
            <person name="Wen F."/>
            <person name="Johnston J.S."/>
            <person name="Maaroufi H."/>
            <person name="Boyle B."/>
            <person name="Laroche J."/>
            <person name="Dewar K."/>
            <person name="Juretic N."/>
            <person name="Blackburn G."/>
            <person name="Nisole A."/>
            <person name="Brunet B."/>
            <person name="Brandao M."/>
            <person name="Lumley L."/>
            <person name="Duan J."/>
            <person name="Quan G."/>
            <person name="Lucarotti C.J."/>
            <person name="Roe A.D."/>
            <person name="Sperling F.A.H."/>
            <person name="Levesque R.C."/>
            <person name="Cusson M."/>
        </authorList>
    </citation>
    <scope>NUCLEOTIDE SEQUENCE [LARGE SCALE GENOMIC DNA]</scope>
    <source>
        <strain evidence="1">Glfc:IPQL:Cfum</strain>
    </source>
</reference>
<organism evidence="1 2">
    <name type="scientific">Choristoneura fumiferana</name>
    <name type="common">Spruce budworm moth</name>
    <name type="synonym">Archips fumiferana</name>
    <dbReference type="NCBI Taxonomy" id="7141"/>
    <lineage>
        <taxon>Eukaryota</taxon>
        <taxon>Metazoa</taxon>
        <taxon>Ecdysozoa</taxon>
        <taxon>Arthropoda</taxon>
        <taxon>Hexapoda</taxon>
        <taxon>Insecta</taxon>
        <taxon>Pterygota</taxon>
        <taxon>Neoptera</taxon>
        <taxon>Endopterygota</taxon>
        <taxon>Lepidoptera</taxon>
        <taxon>Glossata</taxon>
        <taxon>Ditrysia</taxon>
        <taxon>Tortricoidea</taxon>
        <taxon>Tortricidae</taxon>
        <taxon>Tortricinae</taxon>
        <taxon>Choristoneura</taxon>
    </lineage>
</organism>
<keyword evidence="2" id="KW-1185">Reference proteome</keyword>
<accession>A0ACC0KRC8</accession>
<comment type="caution">
    <text evidence="1">The sequence shown here is derived from an EMBL/GenBank/DDBJ whole genome shotgun (WGS) entry which is preliminary data.</text>
</comment>
<name>A0ACC0KRC8_CHOFU</name>
<gene>
    <name evidence="1" type="ORF">MSG28_011046</name>
</gene>
<evidence type="ECO:0000313" key="1">
    <source>
        <dbReference type="EMBL" id="KAI8438601.1"/>
    </source>
</evidence>
<sequence>MARAQEEATESATLCAHYCECLPTTHTGTCSFTIMTTKLTRVGVELEACQRASDDLCVDLHPPDLVPFQPPKRSRDEWPSAC</sequence>
<evidence type="ECO:0000313" key="2">
    <source>
        <dbReference type="Proteomes" id="UP001064048"/>
    </source>
</evidence>